<comment type="similarity">
    <text evidence="1">Belongs to the SIMIBI class G3E GTPase family. ArgK/MeaB subfamily.</text>
</comment>
<proteinExistence type="inferred from homology"/>
<keyword evidence="2" id="KW-0418">Kinase</keyword>
<comment type="caution">
    <text evidence="2">The sequence shown here is derived from an EMBL/GenBank/DDBJ whole genome shotgun (WGS) entry which is preliminary data.</text>
</comment>
<dbReference type="EC" id="2.7.-.-" evidence="2"/>
<dbReference type="Gene3D" id="1.10.287.130">
    <property type="match status" value="1"/>
</dbReference>
<dbReference type="PANTHER" id="PTHR23408">
    <property type="entry name" value="METHYLMALONYL-COA MUTASE"/>
    <property type="match status" value="1"/>
</dbReference>
<dbReference type="NCBIfam" id="NF006958">
    <property type="entry name" value="PRK09435.1"/>
    <property type="match status" value="1"/>
</dbReference>
<keyword evidence="2" id="KW-0808">Transferase</keyword>
<dbReference type="Pfam" id="PF03308">
    <property type="entry name" value="MeaB"/>
    <property type="match status" value="1"/>
</dbReference>
<evidence type="ECO:0000256" key="1">
    <source>
        <dbReference type="ARBA" id="ARBA00009625"/>
    </source>
</evidence>
<dbReference type="Proteomes" id="UP001244552">
    <property type="component" value="Unassembled WGS sequence"/>
</dbReference>
<dbReference type="Gene3D" id="3.40.50.300">
    <property type="entry name" value="P-loop containing nucleotide triphosphate hydrolases"/>
    <property type="match status" value="1"/>
</dbReference>
<dbReference type="RefSeq" id="WP_209986409.1">
    <property type="nucleotide sequence ID" value="NZ_JAGINO010000018.1"/>
</dbReference>
<evidence type="ECO:0000313" key="2">
    <source>
        <dbReference type="EMBL" id="MDQ0535435.1"/>
    </source>
</evidence>
<dbReference type="InterPro" id="IPR005129">
    <property type="entry name" value="GTPase_ArgK"/>
</dbReference>
<dbReference type="SUPFAM" id="SSF52540">
    <property type="entry name" value="P-loop containing nucleoside triphosphate hydrolases"/>
    <property type="match status" value="1"/>
</dbReference>
<dbReference type="EMBL" id="JAUSVU010000018">
    <property type="protein sequence ID" value="MDQ0535435.1"/>
    <property type="molecule type" value="Genomic_DNA"/>
</dbReference>
<gene>
    <name evidence="2" type="ORF">QO018_004317</name>
</gene>
<dbReference type="GO" id="GO:0016301">
    <property type="term" value="F:kinase activity"/>
    <property type="evidence" value="ECO:0007669"/>
    <property type="project" value="UniProtKB-KW"/>
</dbReference>
<dbReference type="PANTHER" id="PTHR23408:SF3">
    <property type="entry name" value="METHYLMALONIC ACIDURIA TYPE A PROTEIN, MITOCHONDRIAL"/>
    <property type="match status" value="1"/>
</dbReference>
<sequence>MTETATPDSLPPEAARLADAVRSGDRRALARAITLIESTRADHRAVADALLAALLPHTGDSVRLGISGVPGVGKSTFIEAFGLHVIGLGHKVAVLAVDPSSQRTGGSILGDKTRMVELSRDPAAFIRPSPAGATLGGVARRTREAMLVCEAAGFDVILVETVGVGQSETAVADMVDLFMLLLLPAGGDELQGIKKGIVELADLVVVNKADGDLTATARHTVADYRHALALLRHGDWLVPVLSCSAVRKAGIDAIWQTIGEHRALTTGNGQRDARRAEQARAWLWSEIRETLIDRFRAHPAVRADLARLEAEVTAGTVLPAVAAHALLARFLGPARGSGGA</sequence>
<name>A0ABU0MPN7_9PROT</name>
<dbReference type="CDD" id="cd03114">
    <property type="entry name" value="MMAA-like"/>
    <property type="match status" value="1"/>
</dbReference>
<evidence type="ECO:0000313" key="3">
    <source>
        <dbReference type="Proteomes" id="UP001244552"/>
    </source>
</evidence>
<dbReference type="NCBIfam" id="TIGR00750">
    <property type="entry name" value="lao"/>
    <property type="match status" value="1"/>
</dbReference>
<dbReference type="Gene3D" id="1.20.5.170">
    <property type="match status" value="1"/>
</dbReference>
<keyword evidence="3" id="KW-1185">Reference proteome</keyword>
<dbReference type="InterPro" id="IPR027417">
    <property type="entry name" value="P-loop_NTPase"/>
</dbReference>
<accession>A0ABU0MPN7</accession>
<protein>
    <submittedName>
        <fullName evidence="2">LAO/AO transport system kinase</fullName>
        <ecNumber evidence="2">2.7.-.-</ecNumber>
    </submittedName>
</protein>
<organism evidence="2 3">
    <name type="scientific">Azospirillum picis</name>
    <dbReference type="NCBI Taxonomy" id="488438"/>
    <lineage>
        <taxon>Bacteria</taxon>
        <taxon>Pseudomonadati</taxon>
        <taxon>Pseudomonadota</taxon>
        <taxon>Alphaproteobacteria</taxon>
        <taxon>Rhodospirillales</taxon>
        <taxon>Azospirillaceae</taxon>
        <taxon>Azospirillum</taxon>
    </lineage>
</organism>
<reference evidence="2 3" key="1">
    <citation type="submission" date="2023-07" db="EMBL/GenBank/DDBJ databases">
        <title>Genomic Encyclopedia of Type Strains, Phase IV (KMG-IV): sequencing the most valuable type-strain genomes for metagenomic binning, comparative biology and taxonomic classification.</title>
        <authorList>
            <person name="Goeker M."/>
        </authorList>
    </citation>
    <scope>NUCLEOTIDE SEQUENCE [LARGE SCALE GENOMIC DNA]</scope>
    <source>
        <strain evidence="2 3">DSM 19922</strain>
    </source>
</reference>